<dbReference type="PANTHER" id="PTHR43549:SF3">
    <property type="entry name" value="MULTIDRUG RESISTANCE PROTEIN YPNP-RELATED"/>
    <property type="match status" value="1"/>
</dbReference>
<feature type="transmembrane region" description="Helical" evidence="7">
    <location>
        <begin position="395"/>
        <end position="414"/>
    </location>
</feature>
<feature type="transmembrane region" description="Helical" evidence="7">
    <location>
        <begin position="167"/>
        <end position="186"/>
    </location>
</feature>
<protein>
    <submittedName>
        <fullName evidence="8">MATE family efflux transporter</fullName>
    </submittedName>
</protein>
<dbReference type="RefSeq" id="WP_149170823.1">
    <property type="nucleotide sequence ID" value="NZ_VTOY01000002.1"/>
</dbReference>
<dbReference type="InterPro" id="IPR002528">
    <property type="entry name" value="MATE_fam"/>
</dbReference>
<dbReference type="GO" id="GO:0042910">
    <property type="term" value="F:xenobiotic transmembrane transporter activity"/>
    <property type="evidence" value="ECO:0007669"/>
    <property type="project" value="InterPro"/>
</dbReference>
<dbReference type="InterPro" id="IPR048279">
    <property type="entry name" value="MdtK-like"/>
</dbReference>
<keyword evidence="5 7" id="KW-1133">Transmembrane helix</keyword>
<dbReference type="PANTHER" id="PTHR43549">
    <property type="entry name" value="MULTIDRUG RESISTANCE PROTEIN YPNP-RELATED"/>
    <property type="match status" value="1"/>
</dbReference>
<evidence type="ECO:0000313" key="9">
    <source>
        <dbReference type="Proteomes" id="UP000323646"/>
    </source>
</evidence>
<keyword evidence="4 7" id="KW-0812">Transmembrane</keyword>
<feature type="transmembrane region" description="Helical" evidence="7">
    <location>
        <begin position="97"/>
        <end position="121"/>
    </location>
</feature>
<name>A0A5D6W614_9FIRM</name>
<dbReference type="GO" id="GO:0005886">
    <property type="term" value="C:plasma membrane"/>
    <property type="evidence" value="ECO:0007669"/>
    <property type="project" value="UniProtKB-SubCell"/>
</dbReference>
<dbReference type="AlphaFoldDB" id="A0A5D6W614"/>
<feature type="transmembrane region" description="Helical" evidence="7">
    <location>
        <begin position="355"/>
        <end position="374"/>
    </location>
</feature>
<comment type="caution">
    <text evidence="8">The sequence shown here is derived from an EMBL/GenBank/DDBJ whole genome shotgun (WGS) entry which is preliminary data.</text>
</comment>
<keyword evidence="3" id="KW-1003">Cell membrane</keyword>
<keyword evidence="9" id="KW-1185">Reference proteome</keyword>
<reference evidence="8 9" key="1">
    <citation type="submission" date="2019-08" db="EMBL/GenBank/DDBJ databases">
        <title>Selenomonas sp. mPRGC5 and Selenomonas sp. mPRGC8 isolated from ruminal fluid of dairy goat (Capra hircus).</title>
        <authorList>
            <person name="Poothong S."/>
            <person name="Nuengjamnong C."/>
            <person name="Tanasupawat S."/>
        </authorList>
    </citation>
    <scope>NUCLEOTIDE SEQUENCE [LARGE SCALE GENOMIC DNA]</scope>
    <source>
        <strain evidence="9">mPRGC5</strain>
    </source>
</reference>
<dbReference type="EMBL" id="VTOY01000002">
    <property type="protein sequence ID" value="TYZ23891.1"/>
    <property type="molecule type" value="Genomic_DNA"/>
</dbReference>
<feature type="transmembrane region" description="Helical" evidence="7">
    <location>
        <begin position="192"/>
        <end position="212"/>
    </location>
</feature>
<organism evidence="8 9">
    <name type="scientific">Selenomonas ruminis</name>
    <dbReference type="NCBI Taxonomy" id="2593411"/>
    <lineage>
        <taxon>Bacteria</taxon>
        <taxon>Bacillati</taxon>
        <taxon>Bacillota</taxon>
        <taxon>Negativicutes</taxon>
        <taxon>Selenomonadales</taxon>
        <taxon>Selenomonadaceae</taxon>
        <taxon>Selenomonas</taxon>
    </lineage>
</organism>
<feature type="transmembrane region" description="Helical" evidence="7">
    <location>
        <begin position="239"/>
        <end position="261"/>
    </location>
</feature>
<evidence type="ECO:0000313" key="8">
    <source>
        <dbReference type="EMBL" id="TYZ23891.1"/>
    </source>
</evidence>
<dbReference type="OrthoDB" id="9776324at2"/>
<sequence length="448" mass="48689">MTKNLTEGEPAKLILFFTLPLIAGNIFQQLYAFVDTLLVGRFLGVEALAAVGCTGSLMFLMLGFVIGFSTGITIYTGQRYGAKDEKGVRQSAAACTILSLVASFFLTVVGVALCPLFLVWMQTPPEIMDGAVSFISIVYGGIIMFVFLQMQTNILRALGDSRMPTVILALTLLLNIILEPVALLVLKWGIPGAAIATVVAQFMGNIGCYIYIRRRVPALHTKREDWHVSREVLMEHLKIGLPMGFQSSIIAIGAIILQVALNNLGPTAVAAYAASQKVDSVAMMPMMSFGLAMAAYTAQNYGAQKYARIADGVRKCCYMSVAFSIVAGVMLIIFGADIMYLFVGEGQQQVIAYGQQYLLVNGSCYWILALLFIFRYTLQGLGQSVVPTIAGIMELIMRTAAAIFLCASLGYLGACLANPMAWIGSCVPLAIAFFWTVRSFKRKYNLMD</sequence>
<evidence type="ECO:0000256" key="4">
    <source>
        <dbReference type="ARBA" id="ARBA00022692"/>
    </source>
</evidence>
<dbReference type="PIRSF" id="PIRSF006603">
    <property type="entry name" value="DinF"/>
    <property type="match status" value="1"/>
</dbReference>
<evidence type="ECO:0000256" key="6">
    <source>
        <dbReference type="ARBA" id="ARBA00023136"/>
    </source>
</evidence>
<dbReference type="InterPro" id="IPR052031">
    <property type="entry name" value="Membrane_Transporter-Flippase"/>
</dbReference>
<dbReference type="GO" id="GO:0015297">
    <property type="term" value="F:antiporter activity"/>
    <property type="evidence" value="ECO:0007669"/>
    <property type="project" value="InterPro"/>
</dbReference>
<gene>
    <name evidence="8" type="ORF">FZ040_03955</name>
</gene>
<dbReference type="NCBIfam" id="TIGR00797">
    <property type="entry name" value="matE"/>
    <property type="match status" value="1"/>
</dbReference>
<evidence type="ECO:0000256" key="3">
    <source>
        <dbReference type="ARBA" id="ARBA00022475"/>
    </source>
</evidence>
<evidence type="ECO:0000256" key="5">
    <source>
        <dbReference type="ARBA" id="ARBA00022989"/>
    </source>
</evidence>
<dbReference type="CDD" id="cd13138">
    <property type="entry name" value="MATE_yoeA_like"/>
    <property type="match status" value="1"/>
</dbReference>
<proteinExistence type="predicted"/>
<evidence type="ECO:0000256" key="7">
    <source>
        <dbReference type="SAM" id="Phobius"/>
    </source>
</evidence>
<evidence type="ECO:0000256" key="2">
    <source>
        <dbReference type="ARBA" id="ARBA00022448"/>
    </source>
</evidence>
<feature type="transmembrane region" description="Helical" evidence="7">
    <location>
        <begin position="54"/>
        <end position="76"/>
    </location>
</feature>
<dbReference type="Pfam" id="PF01554">
    <property type="entry name" value="MatE"/>
    <property type="match status" value="2"/>
</dbReference>
<keyword evidence="6 7" id="KW-0472">Membrane</keyword>
<feature type="transmembrane region" description="Helical" evidence="7">
    <location>
        <begin position="318"/>
        <end position="343"/>
    </location>
</feature>
<dbReference type="Proteomes" id="UP000323646">
    <property type="component" value="Unassembled WGS sequence"/>
</dbReference>
<evidence type="ECO:0000256" key="1">
    <source>
        <dbReference type="ARBA" id="ARBA00004651"/>
    </source>
</evidence>
<feature type="transmembrane region" description="Helical" evidence="7">
    <location>
        <begin position="12"/>
        <end position="34"/>
    </location>
</feature>
<feature type="transmembrane region" description="Helical" evidence="7">
    <location>
        <begin position="127"/>
        <end position="147"/>
    </location>
</feature>
<feature type="transmembrane region" description="Helical" evidence="7">
    <location>
        <begin position="281"/>
        <end position="298"/>
    </location>
</feature>
<comment type="subcellular location">
    <subcellularLocation>
        <location evidence="1">Cell membrane</location>
        <topology evidence="1">Multi-pass membrane protein</topology>
    </subcellularLocation>
</comment>
<keyword evidence="2" id="KW-0813">Transport</keyword>
<feature type="transmembrane region" description="Helical" evidence="7">
    <location>
        <begin position="420"/>
        <end position="437"/>
    </location>
</feature>
<accession>A0A5D6W614</accession>